<keyword evidence="1" id="KW-1133">Transmembrane helix</keyword>
<accession>A0ABQ6JPE2</accession>
<name>A0ABQ6JPE2_9MICO</name>
<reference evidence="3" key="1">
    <citation type="journal article" date="2019" name="Int. J. Syst. Evol. Microbiol.">
        <title>The Global Catalogue of Microorganisms (GCM) 10K type strain sequencing project: providing services to taxonomists for standard genome sequencing and annotation.</title>
        <authorList>
            <consortium name="The Broad Institute Genomics Platform"/>
            <consortium name="The Broad Institute Genome Sequencing Center for Infectious Disease"/>
            <person name="Wu L."/>
            <person name="Ma J."/>
        </authorList>
    </citation>
    <scope>NUCLEOTIDE SEQUENCE [LARGE SCALE GENOMIC DNA]</scope>
    <source>
        <strain evidence="3">NBRC 108755</strain>
    </source>
</reference>
<sequence length="141" mass="14633">MTIQPWTTILLGALLLSLITVETGGWFLTRVARGAFPANTLQKNFFRAGHAHAAVLLVLSVAVIPLLDTVTLPLALDLVGRFGIPVAALLMPAGFFLSVLGRDPERPGRAFVLLWVGAGSLTVGLAAAGIGLIVGGVAQLL</sequence>
<feature type="transmembrane region" description="Helical" evidence="1">
    <location>
        <begin position="49"/>
        <end position="67"/>
    </location>
</feature>
<keyword evidence="3" id="KW-1185">Reference proteome</keyword>
<evidence type="ECO:0000313" key="3">
    <source>
        <dbReference type="Proteomes" id="UP001157069"/>
    </source>
</evidence>
<gene>
    <name evidence="2" type="ORF">GCM10025869_06750</name>
</gene>
<evidence type="ECO:0000313" key="2">
    <source>
        <dbReference type="EMBL" id="GMA90146.1"/>
    </source>
</evidence>
<keyword evidence="1" id="KW-0812">Transmembrane</keyword>
<keyword evidence="1" id="KW-0472">Membrane</keyword>
<dbReference type="RefSeq" id="WP_284297746.1">
    <property type="nucleotide sequence ID" value="NZ_BSVA01000001.1"/>
</dbReference>
<comment type="caution">
    <text evidence="2">The sequence shown here is derived from an EMBL/GenBank/DDBJ whole genome shotgun (WGS) entry which is preliminary data.</text>
</comment>
<dbReference type="EMBL" id="BSVA01000001">
    <property type="protein sequence ID" value="GMA90146.1"/>
    <property type="molecule type" value="Genomic_DNA"/>
</dbReference>
<feature type="transmembrane region" description="Helical" evidence="1">
    <location>
        <begin position="79"/>
        <end position="100"/>
    </location>
</feature>
<evidence type="ECO:0000256" key="1">
    <source>
        <dbReference type="SAM" id="Phobius"/>
    </source>
</evidence>
<dbReference type="Proteomes" id="UP001157069">
    <property type="component" value="Unassembled WGS sequence"/>
</dbReference>
<feature type="transmembrane region" description="Helical" evidence="1">
    <location>
        <begin position="6"/>
        <end position="28"/>
    </location>
</feature>
<organism evidence="2 3">
    <name type="scientific">Homoserinibacter gongjuensis</name>
    <dbReference type="NCBI Taxonomy" id="1162968"/>
    <lineage>
        <taxon>Bacteria</taxon>
        <taxon>Bacillati</taxon>
        <taxon>Actinomycetota</taxon>
        <taxon>Actinomycetes</taxon>
        <taxon>Micrococcales</taxon>
        <taxon>Microbacteriaceae</taxon>
        <taxon>Homoserinibacter</taxon>
    </lineage>
</organism>
<feature type="transmembrane region" description="Helical" evidence="1">
    <location>
        <begin position="112"/>
        <end position="138"/>
    </location>
</feature>
<protein>
    <submittedName>
        <fullName evidence="2">Uncharacterized protein</fullName>
    </submittedName>
</protein>
<proteinExistence type="predicted"/>